<evidence type="ECO:0000313" key="1">
    <source>
        <dbReference type="EMBL" id="KAK0634179.1"/>
    </source>
</evidence>
<reference evidence="1" key="1">
    <citation type="submission" date="2023-06" db="EMBL/GenBank/DDBJ databases">
        <title>Genome-scale phylogeny and comparative genomics of the fungal order Sordariales.</title>
        <authorList>
            <consortium name="Lawrence Berkeley National Laboratory"/>
            <person name="Hensen N."/>
            <person name="Bonometti L."/>
            <person name="Westerberg I."/>
            <person name="Brannstrom I.O."/>
            <person name="Guillou S."/>
            <person name="Cros-Aarteil S."/>
            <person name="Calhoun S."/>
            <person name="Haridas S."/>
            <person name="Kuo A."/>
            <person name="Mondo S."/>
            <person name="Pangilinan J."/>
            <person name="Riley R."/>
            <person name="Labutti K."/>
            <person name="Andreopoulos B."/>
            <person name="Lipzen A."/>
            <person name="Chen C."/>
            <person name="Yanf M."/>
            <person name="Daum C."/>
            <person name="Ng V."/>
            <person name="Clum A."/>
            <person name="Steindorff A."/>
            <person name="Ohm R."/>
            <person name="Martin F."/>
            <person name="Silar P."/>
            <person name="Natvig D."/>
            <person name="Lalanne C."/>
            <person name="Gautier V."/>
            <person name="Ament-Velasquez S.L."/>
            <person name="Kruys A."/>
            <person name="Hutchinson M.I."/>
            <person name="Powell A.J."/>
            <person name="Barry K."/>
            <person name="Miller A.N."/>
            <person name="Grigoriev I.V."/>
            <person name="Debuchy R."/>
            <person name="Gladieux P."/>
            <person name="Thoren M.H."/>
            <person name="Johannesson H."/>
        </authorList>
    </citation>
    <scope>NUCLEOTIDE SEQUENCE</scope>
    <source>
        <strain evidence="1">CBS 606.72</strain>
    </source>
</reference>
<accession>A0AA39XHU4</accession>
<organism evidence="1 2">
    <name type="scientific">Immersiella caudata</name>
    <dbReference type="NCBI Taxonomy" id="314043"/>
    <lineage>
        <taxon>Eukaryota</taxon>
        <taxon>Fungi</taxon>
        <taxon>Dikarya</taxon>
        <taxon>Ascomycota</taxon>
        <taxon>Pezizomycotina</taxon>
        <taxon>Sordariomycetes</taxon>
        <taxon>Sordariomycetidae</taxon>
        <taxon>Sordariales</taxon>
        <taxon>Lasiosphaeriaceae</taxon>
        <taxon>Immersiella</taxon>
    </lineage>
</organism>
<sequence length="211" mass="22988">MATATQHIPGQGHPAASDPFAHIRHFPMFPLLAAEDQAAVARTQADAAQLGSFVQPAPNLNMAEKAVLHASGMEIMNVRKMENTALKTTAGLTALNASNVHTAVSTRWGAVVDGRTVVVDIYETRVPYSNPWLLKSNSDVQLNVARKREIKAKAQKTASKTWTKTPVESIMLLAGDRNVEMTIVQREQRGISPAEAPTVQKRFKNWTVPGN</sequence>
<keyword evidence="2" id="KW-1185">Reference proteome</keyword>
<proteinExistence type="predicted"/>
<gene>
    <name evidence="1" type="ORF">B0T14DRAFT_492189</name>
</gene>
<dbReference type="EMBL" id="JAULSU010000001">
    <property type="protein sequence ID" value="KAK0634179.1"/>
    <property type="molecule type" value="Genomic_DNA"/>
</dbReference>
<dbReference type="AlphaFoldDB" id="A0AA39XHU4"/>
<protein>
    <submittedName>
        <fullName evidence="1">Uncharacterized protein</fullName>
    </submittedName>
</protein>
<name>A0AA39XHU4_9PEZI</name>
<evidence type="ECO:0000313" key="2">
    <source>
        <dbReference type="Proteomes" id="UP001175000"/>
    </source>
</evidence>
<dbReference type="Proteomes" id="UP001175000">
    <property type="component" value="Unassembled WGS sequence"/>
</dbReference>
<comment type="caution">
    <text evidence="1">The sequence shown here is derived from an EMBL/GenBank/DDBJ whole genome shotgun (WGS) entry which is preliminary data.</text>
</comment>